<protein>
    <submittedName>
        <fullName evidence="2">Uncharacterized protein</fullName>
    </submittedName>
</protein>
<dbReference type="Proteomes" id="UP001404845">
    <property type="component" value="Unassembled WGS sequence"/>
</dbReference>
<gene>
    <name evidence="2" type="ORF">PUR21_25010</name>
</gene>
<feature type="compositionally biased region" description="Basic and acidic residues" evidence="1">
    <location>
        <begin position="1"/>
        <end position="13"/>
    </location>
</feature>
<feature type="region of interest" description="Disordered" evidence="1">
    <location>
        <begin position="1"/>
        <end position="35"/>
    </location>
</feature>
<sequence length="146" mass="15362">MTGPEERIEERTTETGPDATASEPAERSPLARHWDSLDREAAALLGAVERDLDEAPESEEARMRPAPLGVGRPRLGGPGFAPNSLAPAPRASAASERPKRWITAVLVAAALTLPFATPAGGPAPRTATDATLADPAELRLSRALER</sequence>
<proteinExistence type="predicted"/>
<name>A0ABU9ZI59_9HYPH</name>
<feature type="compositionally biased region" description="Low complexity" evidence="1">
    <location>
        <begin position="80"/>
        <end position="95"/>
    </location>
</feature>
<evidence type="ECO:0000256" key="1">
    <source>
        <dbReference type="SAM" id="MobiDB-lite"/>
    </source>
</evidence>
<evidence type="ECO:0000313" key="3">
    <source>
        <dbReference type="Proteomes" id="UP001404845"/>
    </source>
</evidence>
<evidence type="ECO:0000313" key="2">
    <source>
        <dbReference type="EMBL" id="MEN3230846.1"/>
    </source>
</evidence>
<comment type="caution">
    <text evidence="2">The sequence shown here is derived from an EMBL/GenBank/DDBJ whole genome shotgun (WGS) entry which is preliminary data.</text>
</comment>
<keyword evidence="3" id="KW-1185">Reference proteome</keyword>
<feature type="compositionally biased region" description="Low complexity" evidence="1">
    <location>
        <begin position="64"/>
        <end position="73"/>
    </location>
</feature>
<dbReference type="RefSeq" id="WP_200670767.1">
    <property type="nucleotide sequence ID" value="NZ_JACWCW010000019.1"/>
</dbReference>
<feature type="region of interest" description="Disordered" evidence="1">
    <location>
        <begin position="48"/>
        <end position="97"/>
    </location>
</feature>
<reference evidence="2 3" key="1">
    <citation type="journal article" date="2023" name="PLoS ONE">
        <title>Complete genome assembly of Hawai'i environmental nontuberculous mycobacteria reveals unexpected co-isolation with methylobacteria.</title>
        <authorList>
            <person name="Hendrix J."/>
            <person name="Epperson L.E."/>
            <person name="Tong E.I."/>
            <person name="Chan Y.L."/>
            <person name="Hasan N.A."/>
            <person name="Dawrs S.N."/>
            <person name="Norton G.J."/>
            <person name="Virdi R."/>
            <person name="Crooks J.L."/>
            <person name="Chan E.D."/>
            <person name="Honda J.R."/>
            <person name="Strong M."/>
        </authorList>
    </citation>
    <scope>NUCLEOTIDE SEQUENCE [LARGE SCALE GENOMIC DNA]</scope>
    <source>
        <strain evidence="2 3">NJH_HI01</strain>
    </source>
</reference>
<accession>A0ABU9ZI59</accession>
<dbReference type="EMBL" id="JAQYXL010000001">
    <property type="protein sequence ID" value="MEN3230846.1"/>
    <property type="molecule type" value="Genomic_DNA"/>
</dbReference>
<organism evidence="2 3">
    <name type="scientific">Methylorubrum rhodesianum</name>
    <dbReference type="NCBI Taxonomy" id="29427"/>
    <lineage>
        <taxon>Bacteria</taxon>
        <taxon>Pseudomonadati</taxon>
        <taxon>Pseudomonadota</taxon>
        <taxon>Alphaproteobacteria</taxon>
        <taxon>Hyphomicrobiales</taxon>
        <taxon>Methylobacteriaceae</taxon>
        <taxon>Methylorubrum</taxon>
    </lineage>
</organism>